<dbReference type="InterPro" id="IPR036259">
    <property type="entry name" value="MFS_trans_sf"/>
</dbReference>
<sequence>MRATLSVKEKISYGLGDMASHIGLENVIIFLTFYYTDVVGLPAVFVGTLFLLARVADAIVDPAMGLIADRTRTRWGRFRPWLLWLAVPFGISCLLIYAVPESLSLSGKMIYASVTYCLMMLLYTAINIPYCSMGAIITSDDTQRISLQSYRFFLATLGGAMSTFLMMPLAQWIGGGNKLDGYFGAMAIMASLAALMFLLCFFNTRERVSAHGSHENFLADLRDLLRNDQWRVVALLVFCNIAFGVVRLGAMMYYVTYYLGDASLFMWLLAAHIVGKSVGSGMAKWMTRRRSKLQAFTLSAVICGLLSISILFMPASLPLLVAMTFVVSSFYQVTTTLMWVMMSDVVDYGEYRQGKRMDGTVFSTLLAVLKMGMAVSGAIVGWTLGLSGYVAQAPQQNGSAMLAIIALFSLIPGVLSLLSALTMRWYRLNDDTMREINQHKTAAATQNDSSAGALQPQELS</sequence>
<dbReference type="PANTHER" id="PTHR11328:SF24">
    <property type="entry name" value="MAJOR FACILITATOR SUPERFAMILY (MFS) PROFILE DOMAIN-CONTAINING PROTEIN"/>
    <property type="match status" value="1"/>
</dbReference>
<dbReference type="Pfam" id="PF13347">
    <property type="entry name" value="MFS_2"/>
    <property type="match status" value="1"/>
</dbReference>
<feature type="transmembrane region" description="Helical" evidence="3">
    <location>
        <begin position="110"/>
        <end position="131"/>
    </location>
</feature>
<dbReference type="Gene3D" id="1.20.1250.20">
    <property type="entry name" value="MFS general substrate transporter like domains"/>
    <property type="match status" value="1"/>
</dbReference>
<feature type="transmembrane region" description="Helical" evidence="3">
    <location>
        <begin position="402"/>
        <end position="426"/>
    </location>
</feature>
<name>A0A2L0IDA7_9GAMM</name>
<keyword evidence="5" id="KW-1185">Reference proteome</keyword>
<dbReference type="NCBIfam" id="TIGR00792">
    <property type="entry name" value="gph"/>
    <property type="match status" value="1"/>
</dbReference>
<dbReference type="CDD" id="cd17332">
    <property type="entry name" value="MFS_MelB_like"/>
    <property type="match status" value="1"/>
</dbReference>
<protein>
    <submittedName>
        <fullName evidence="4">MFS transporter</fullName>
    </submittedName>
</protein>
<keyword evidence="3" id="KW-0812">Transmembrane</keyword>
<dbReference type="GO" id="GO:0005886">
    <property type="term" value="C:plasma membrane"/>
    <property type="evidence" value="ECO:0007669"/>
    <property type="project" value="TreeGrafter"/>
</dbReference>
<dbReference type="GO" id="GO:0008643">
    <property type="term" value="P:carbohydrate transport"/>
    <property type="evidence" value="ECO:0007669"/>
    <property type="project" value="InterPro"/>
</dbReference>
<feature type="transmembrane region" description="Helical" evidence="3">
    <location>
        <begin position="232"/>
        <end position="250"/>
    </location>
</feature>
<feature type="transmembrane region" description="Helical" evidence="3">
    <location>
        <begin position="41"/>
        <end position="60"/>
    </location>
</feature>
<feature type="transmembrane region" description="Helical" evidence="3">
    <location>
        <begin position="12"/>
        <end position="35"/>
    </location>
</feature>
<dbReference type="InterPro" id="IPR039672">
    <property type="entry name" value="MFS_2"/>
</dbReference>
<evidence type="ECO:0000313" key="4">
    <source>
        <dbReference type="EMBL" id="AUX92575.1"/>
    </source>
</evidence>
<dbReference type="SUPFAM" id="SSF103473">
    <property type="entry name" value="MFS general substrate transporter"/>
    <property type="match status" value="1"/>
</dbReference>
<reference evidence="4 5" key="1">
    <citation type="submission" date="2018-01" db="EMBL/GenBank/DDBJ databases">
        <title>Complete and assembled Genome of Pantoea gaviniae DSM22758T.</title>
        <authorList>
            <person name="Stevens M.J.A."/>
            <person name="Zurfluh K."/>
            <person name="Stephan R."/>
        </authorList>
    </citation>
    <scope>NUCLEOTIDE SEQUENCE [LARGE SCALE GENOMIC DNA]</scope>
    <source>
        <strain evidence="4 5">DSM 22758</strain>
    </source>
</reference>
<feature type="region of interest" description="Disordered" evidence="2">
    <location>
        <begin position="441"/>
        <end position="460"/>
    </location>
</feature>
<gene>
    <name evidence="4" type="ORF">C2E15_05455</name>
</gene>
<comment type="similarity">
    <text evidence="1">Belongs to the sodium:galactoside symporter (TC 2.A.2) family.</text>
</comment>
<dbReference type="InterPro" id="IPR001927">
    <property type="entry name" value="Na/Gal_symport"/>
</dbReference>
<evidence type="ECO:0000256" key="1">
    <source>
        <dbReference type="ARBA" id="ARBA00009617"/>
    </source>
</evidence>
<feature type="transmembrane region" description="Helical" evidence="3">
    <location>
        <begin position="81"/>
        <end position="98"/>
    </location>
</feature>
<dbReference type="AlphaFoldDB" id="A0A2L0IDA7"/>
<dbReference type="GO" id="GO:0015293">
    <property type="term" value="F:symporter activity"/>
    <property type="evidence" value="ECO:0007669"/>
    <property type="project" value="InterPro"/>
</dbReference>
<feature type="transmembrane region" description="Helical" evidence="3">
    <location>
        <begin position="152"/>
        <end position="170"/>
    </location>
</feature>
<dbReference type="EMBL" id="CP026377">
    <property type="protein sequence ID" value="AUX92575.1"/>
    <property type="molecule type" value="Genomic_DNA"/>
</dbReference>
<dbReference type="PANTHER" id="PTHR11328">
    <property type="entry name" value="MAJOR FACILITATOR SUPERFAMILY DOMAIN-CONTAINING PROTEIN"/>
    <property type="match status" value="1"/>
</dbReference>
<feature type="transmembrane region" description="Helical" evidence="3">
    <location>
        <begin position="295"/>
        <end position="313"/>
    </location>
</feature>
<evidence type="ECO:0000313" key="5">
    <source>
        <dbReference type="Proteomes" id="UP000238365"/>
    </source>
</evidence>
<dbReference type="RefSeq" id="WP_104956465.1">
    <property type="nucleotide sequence ID" value="NZ_CP026377.1"/>
</dbReference>
<evidence type="ECO:0000256" key="2">
    <source>
        <dbReference type="SAM" id="MobiDB-lite"/>
    </source>
</evidence>
<dbReference type="Proteomes" id="UP000238365">
    <property type="component" value="Chromosome"/>
</dbReference>
<keyword evidence="3" id="KW-0472">Membrane</keyword>
<dbReference type="GO" id="GO:0006814">
    <property type="term" value="P:sodium ion transport"/>
    <property type="evidence" value="ECO:0007669"/>
    <property type="project" value="InterPro"/>
</dbReference>
<dbReference type="KEGG" id="pgz:C2E15_05455"/>
<proteinExistence type="inferred from homology"/>
<feature type="transmembrane region" description="Helical" evidence="3">
    <location>
        <begin position="361"/>
        <end position="382"/>
    </location>
</feature>
<feature type="transmembrane region" description="Helical" evidence="3">
    <location>
        <begin position="182"/>
        <end position="202"/>
    </location>
</feature>
<accession>A0A2L0IDA7</accession>
<evidence type="ECO:0000256" key="3">
    <source>
        <dbReference type="SAM" id="Phobius"/>
    </source>
</evidence>
<organism evidence="4 5">
    <name type="scientific">Mixta gaviniae</name>
    <dbReference type="NCBI Taxonomy" id="665914"/>
    <lineage>
        <taxon>Bacteria</taxon>
        <taxon>Pseudomonadati</taxon>
        <taxon>Pseudomonadota</taxon>
        <taxon>Gammaproteobacteria</taxon>
        <taxon>Enterobacterales</taxon>
        <taxon>Erwiniaceae</taxon>
        <taxon>Mixta</taxon>
    </lineage>
</organism>
<keyword evidence="3" id="KW-1133">Transmembrane helix</keyword>
<feature type="transmembrane region" description="Helical" evidence="3">
    <location>
        <begin position="319"/>
        <end position="340"/>
    </location>
</feature>